<evidence type="ECO:0000256" key="3">
    <source>
        <dbReference type="PROSITE-ProRule" id="PRU10038"/>
    </source>
</evidence>
<evidence type="ECO:0000256" key="2">
    <source>
        <dbReference type="ARBA" id="ARBA00022801"/>
    </source>
</evidence>
<dbReference type="InterPro" id="IPR013094">
    <property type="entry name" value="AB_hydrolase_3"/>
</dbReference>
<dbReference type="PROSITE" id="PS01174">
    <property type="entry name" value="LIPASE_GDXG_SER"/>
    <property type="match status" value="1"/>
</dbReference>
<dbReference type="Proteomes" id="UP001244207">
    <property type="component" value="Unassembled WGS sequence"/>
</dbReference>
<dbReference type="InterPro" id="IPR033140">
    <property type="entry name" value="Lipase_GDXG_put_SER_AS"/>
</dbReference>
<proteinExistence type="inferred from homology"/>
<dbReference type="Pfam" id="PF07859">
    <property type="entry name" value="Abhydrolase_3"/>
    <property type="match status" value="1"/>
</dbReference>
<keyword evidence="2 5" id="KW-0378">Hydrolase</keyword>
<dbReference type="PANTHER" id="PTHR48081">
    <property type="entry name" value="AB HYDROLASE SUPERFAMILY PROTEIN C4A8.06C"/>
    <property type="match status" value="1"/>
</dbReference>
<dbReference type="RefSeq" id="XP_060359331.1">
    <property type="nucleotide sequence ID" value="XM_060509392.1"/>
</dbReference>
<dbReference type="GeneID" id="85393291"/>
<evidence type="ECO:0000256" key="1">
    <source>
        <dbReference type="ARBA" id="ARBA00010515"/>
    </source>
</evidence>
<evidence type="ECO:0000313" key="5">
    <source>
        <dbReference type="EMBL" id="KAK1712213.1"/>
    </source>
</evidence>
<dbReference type="EMBL" id="JAHMHS010000151">
    <property type="protein sequence ID" value="KAK1712213.1"/>
    <property type="molecule type" value="Genomic_DNA"/>
</dbReference>
<dbReference type="Gene3D" id="3.40.50.1820">
    <property type="entry name" value="alpha/beta hydrolase"/>
    <property type="match status" value="1"/>
</dbReference>
<feature type="domain" description="Alpha/beta hydrolase fold-3" evidence="4">
    <location>
        <begin position="96"/>
        <end position="329"/>
    </location>
</feature>
<sequence length="354" mass="40109">MEFHNKPQTGESFVYHERNDRSLLMLYLQVVIKSFRPRLASPSKLPPNAERLTPPKNARKCHIEERVLEELWLYDITRESDGSYDREPGPPRRRRILYFAGGGWQMPPSKNHWTFCMELVRRLDNTAVTIISVPLAPKHPVSVAFPRIQRAYSSLLNESHDAGERVIVAGDSSGGNIALSLVAWTLKHPKSEVLNPPVAVMAISPTVDLRHELPQIRVVEKSDALHTFESIKATAEAWCPEEATTESSKISQQNRGDSHGCSDWGLDDPRVSPIHADLGVFVQHNVHIYGVTGSYDVLAPEAVAFRNKCREHGVSGEWLSWERQMHCFPLMFKYGLKEGKEGTDWIIRVLDKHP</sequence>
<keyword evidence="6" id="KW-1185">Reference proteome</keyword>
<comment type="caution">
    <text evidence="5">The sequence shown here is derived from an EMBL/GenBank/DDBJ whole genome shotgun (WGS) entry which is preliminary data.</text>
</comment>
<accession>A0AAD8UD22</accession>
<dbReference type="SUPFAM" id="SSF53474">
    <property type="entry name" value="alpha/beta-Hydrolases"/>
    <property type="match status" value="1"/>
</dbReference>
<dbReference type="InterPro" id="IPR029058">
    <property type="entry name" value="AB_hydrolase_fold"/>
</dbReference>
<name>A0AAD8UD22_GLOAC</name>
<dbReference type="InterPro" id="IPR050300">
    <property type="entry name" value="GDXG_lipolytic_enzyme"/>
</dbReference>
<comment type="similarity">
    <text evidence="1">Belongs to the 'GDXG' lipolytic enzyme family.</text>
</comment>
<evidence type="ECO:0000313" key="6">
    <source>
        <dbReference type="Proteomes" id="UP001244207"/>
    </source>
</evidence>
<dbReference type="AlphaFoldDB" id="A0AAD8UD22"/>
<feature type="active site" evidence="3">
    <location>
        <position position="172"/>
    </location>
</feature>
<organism evidence="5 6">
    <name type="scientific">Glomerella acutata</name>
    <name type="common">Colletotrichum acutatum</name>
    <dbReference type="NCBI Taxonomy" id="27357"/>
    <lineage>
        <taxon>Eukaryota</taxon>
        <taxon>Fungi</taxon>
        <taxon>Dikarya</taxon>
        <taxon>Ascomycota</taxon>
        <taxon>Pezizomycotina</taxon>
        <taxon>Sordariomycetes</taxon>
        <taxon>Hypocreomycetidae</taxon>
        <taxon>Glomerellales</taxon>
        <taxon>Glomerellaceae</taxon>
        <taxon>Colletotrichum</taxon>
        <taxon>Colletotrichum acutatum species complex</taxon>
    </lineage>
</organism>
<gene>
    <name evidence="5" type="ORF">BDZ83DRAFT_638929</name>
</gene>
<dbReference type="GO" id="GO:0016787">
    <property type="term" value="F:hydrolase activity"/>
    <property type="evidence" value="ECO:0007669"/>
    <property type="project" value="UniProtKB-KW"/>
</dbReference>
<protein>
    <submittedName>
        <fullName evidence="5">Alpha/Beta hydrolase protein</fullName>
    </submittedName>
</protein>
<reference evidence="5" key="1">
    <citation type="submission" date="2021-12" db="EMBL/GenBank/DDBJ databases">
        <title>Comparative genomics, transcriptomics and evolutionary studies reveal genomic signatures of adaptation to plant cell wall in hemibiotrophic fungi.</title>
        <authorList>
            <consortium name="DOE Joint Genome Institute"/>
            <person name="Baroncelli R."/>
            <person name="Diaz J.F."/>
            <person name="Benocci T."/>
            <person name="Peng M."/>
            <person name="Battaglia E."/>
            <person name="Haridas S."/>
            <person name="Andreopoulos W."/>
            <person name="Labutti K."/>
            <person name="Pangilinan J."/>
            <person name="Floch G.L."/>
            <person name="Makela M.R."/>
            <person name="Henrissat B."/>
            <person name="Grigoriev I.V."/>
            <person name="Crouch J.A."/>
            <person name="De Vries R.P."/>
            <person name="Sukno S.A."/>
            <person name="Thon M.R."/>
        </authorList>
    </citation>
    <scope>NUCLEOTIDE SEQUENCE</scope>
    <source>
        <strain evidence="5">CBS 112980</strain>
    </source>
</reference>
<evidence type="ECO:0000259" key="4">
    <source>
        <dbReference type="Pfam" id="PF07859"/>
    </source>
</evidence>
<dbReference type="PANTHER" id="PTHR48081:SF8">
    <property type="entry name" value="ALPHA_BETA HYDROLASE FOLD-3 DOMAIN-CONTAINING PROTEIN-RELATED"/>
    <property type="match status" value="1"/>
</dbReference>